<sequence>MIGKAYISTFQFYDNRNRRMAFKNRPVLIVGKADVSDYVILPISRVTNSANLDLDYDLQLTPQDVPLMNLSQVSYIRTHKQSVVHAGELTREIVDFKKEYPDKYVDVIAKMEEFQKSIIDNAL</sequence>
<reference evidence="4 5" key="1">
    <citation type="submission" date="2018-08" db="EMBL/GenBank/DDBJ databases">
        <title>A genome reference for cultivated species of the human gut microbiota.</title>
        <authorList>
            <person name="Zou Y."/>
            <person name="Xue W."/>
            <person name="Luo G."/>
        </authorList>
    </citation>
    <scope>NUCLEOTIDE SEQUENCE [LARGE SCALE GENOMIC DNA]</scope>
    <source>
        <strain evidence="2 5">AF17-27</strain>
        <strain evidence="3 6">AM36-3AA</strain>
        <strain evidence="1 4">OM07-13</strain>
    </source>
</reference>
<protein>
    <recommendedName>
        <fullName evidence="7">PemK-like protein</fullName>
    </recommendedName>
</protein>
<dbReference type="AlphaFoldDB" id="A0A3E4Y1M7"/>
<evidence type="ECO:0000313" key="3">
    <source>
        <dbReference type="EMBL" id="RHC35550.1"/>
    </source>
</evidence>
<dbReference type="EMBL" id="QRXR01000037">
    <property type="protein sequence ID" value="RGU19598.1"/>
    <property type="molecule type" value="Genomic_DNA"/>
</dbReference>
<comment type="caution">
    <text evidence="1">The sequence shown here is derived from an EMBL/GenBank/DDBJ whole genome shotgun (WGS) entry which is preliminary data.</text>
</comment>
<evidence type="ECO:0000313" key="6">
    <source>
        <dbReference type="Proteomes" id="UP000286104"/>
    </source>
</evidence>
<organism evidence="1 4">
    <name type="scientific">Agathobacter rectalis</name>
    <dbReference type="NCBI Taxonomy" id="39491"/>
    <lineage>
        <taxon>Bacteria</taxon>
        <taxon>Bacillati</taxon>
        <taxon>Bacillota</taxon>
        <taxon>Clostridia</taxon>
        <taxon>Lachnospirales</taxon>
        <taxon>Lachnospiraceae</taxon>
        <taxon>Agathobacter</taxon>
    </lineage>
</organism>
<dbReference type="Proteomes" id="UP000283765">
    <property type="component" value="Unassembled WGS sequence"/>
</dbReference>
<dbReference type="Proteomes" id="UP000260758">
    <property type="component" value="Unassembled WGS sequence"/>
</dbReference>
<evidence type="ECO:0008006" key="7">
    <source>
        <dbReference type="Google" id="ProtNLM"/>
    </source>
</evidence>
<name>A0A3E4Y1M7_9FIRM</name>
<dbReference type="EMBL" id="QSTP01000029">
    <property type="protein sequence ID" value="RGM66677.1"/>
    <property type="molecule type" value="Genomic_DNA"/>
</dbReference>
<gene>
    <name evidence="3" type="ORF">DW848_14610</name>
    <name evidence="2" type="ORF">DWW89_15210</name>
    <name evidence="1" type="ORF">DXB99_17320</name>
</gene>
<dbReference type="RefSeq" id="WP_117719491.1">
    <property type="nucleotide sequence ID" value="NZ_QRUL01000003.1"/>
</dbReference>
<evidence type="ECO:0000313" key="2">
    <source>
        <dbReference type="EMBL" id="RGU19598.1"/>
    </source>
</evidence>
<evidence type="ECO:0000313" key="1">
    <source>
        <dbReference type="EMBL" id="RGM66677.1"/>
    </source>
</evidence>
<dbReference type="Proteomes" id="UP000286104">
    <property type="component" value="Unassembled WGS sequence"/>
</dbReference>
<evidence type="ECO:0000313" key="4">
    <source>
        <dbReference type="Proteomes" id="UP000260758"/>
    </source>
</evidence>
<proteinExistence type="predicted"/>
<evidence type="ECO:0000313" key="5">
    <source>
        <dbReference type="Proteomes" id="UP000283765"/>
    </source>
</evidence>
<accession>A0A3E4Y1M7</accession>
<dbReference type="EMBL" id="QSHU01000027">
    <property type="protein sequence ID" value="RHC35550.1"/>
    <property type="molecule type" value="Genomic_DNA"/>
</dbReference>